<protein>
    <submittedName>
        <fullName evidence="2">Uncharacterized protein</fullName>
    </submittedName>
</protein>
<organism evidence="2 3">
    <name type="scientific">Streptomyces rameus</name>
    <dbReference type="NCBI Taxonomy" id="68261"/>
    <lineage>
        <taxon>Bacteria</taxon>
        <taxon>Bacillati</taxon>
        <taxon>Actinomycetota</taxon>
        <taxon>Actinomycetes</taxon>
        <taxon>Kitasatosporales</taxon>
        <taxon>Streptomycetaceae</taxon>
        <taxon>Streptomyces</taxon>
    </lineage>
</organism>
<proteinExistence type="predicted"/>
<evidence type="ECO:0000256" key="1">
    <source>
        <dbReference type="SAM" id="Phobius"/>
    </source>
</evidence>
<sequence length="87" mass="9254">MGSIRQLRRLRAVYAGGVLAWTSCLLLGMVRDDGSARQTVVLLGLLAVFLVLLLWSTWCLWEAGGHPSVDRAAVRRAQAPAGPGGAP</sequence>
<accession>A0ABN3V5Y0</accession>
<keyword evidence="1" id="KW-1133">Transmembrane helix</keyword>
<evidence type="ECO:0000313" key="3">
    <source>
        <dbReference type="Proteomes" id="UP001500893"/>
    </source>
</evidence>
<name>A0ABN3V5Y0_9ACTN</name>
<keyword evidence="1" id="KW-0472">Membrane</keyword>
<comment type="caution">
    <text evidence="2">The sequence shown here is derived from an EMBL/GenBank/DDBJ whole genome shotgun (WGS) entry which is preliminary data.</text>
</comment>
<dbReference type="PROSITE" id="PS51257">
    <property type="entry name" value="PROKAR_LIPOPROTEIN"/>
    <property type="match status" value="1"/>
</dbReference>
<dbReference type="RefSeq" id="WP_345059428.1">
    <property type="nucleotide sequence ID" value="NZ_BAAAVM010000136.1"/>
</dbReference>
<gene>
    <name evidence="2" type="ORF">GCM10010521_68260</name>
</gene>
<feature type="transmembrane region" description="Helical" evidence="1">
    <location>
        <begin position="12"/>
        <end position="30"/>
    </location>
</feature>
<dbReference type="EMBL" id="BAAAVM010000136">
    <property type="protein sequence ID" value="GAA2779490.1"/>
    <property type="molecule type" value="Genomic_DNA"/>
</dbReference>
<keyword evidence="3" id="KW-1185">Reference proteome</keyword>
<feature type="transmembrane region" description="Helical" evidence="1">
    <location>
        <begin position="42"/>
        <end position="61"/>
    </location>
</feature>
<reference evidence="2 3" key="1">
    <citation type="journal article" date="2019" name="Int. J. Syst. Evol. Microbiol.">
        <title>The Global Catalogue of Microorganisms (GCM) 10K type strain sequencing project: providing services to taxonomists for standard genome sequencing and annotation.</title>
        <authorList>
            <consortium name="The Broad Institute Genomics Platform"/>
            <consortium name="The Broad Institute Genome Sequencing Center for Infectious Disease"/>
            <person name="Wu L."/>
            <person name="Ma J."/>
        </authorList>
    </citation>
    <scope>NUCLEOTIDE SEQUENCE [LARGE SCALE GENOMIC DNA]</scope>
    <source>
        <strain evidence="2 3">JCM 11574</strain>
    </source>
</reference>
<dbReference type="Proteomes" id="UP001500893">
    <property type="component" value="Unassembled WGS sequence"/>
</dbReference>
<evidence type="ECO:0000313" key="2">
    <source>
        <dbReference type="EMBL" id="GAA2779490.1"/>
    </source>
</evidence>
<keyword evidence="1" id="KW-0812">Transmembrane</keyword>